<feature type="non-terminal residue" evidence="1">
    <location>
        <position position="1"/>
    </location>
</feature>
<keyword evidence="2" id="KW-1185">Reference proteome</keyword>
<organism evidence="1 2">
    <name type="scientific">Phytophthora aleatoria</name>
    <dbReference type="NCBI Taxonomy" id="2496075"/>
    <lineage>
        <taxon>Eukaryota</taxon>
        <taxon>Sar</taxon>
        <taxon>Stramenopiles</taxon>
        <taxon>Oomycota</taxon>
        <taxon>Peronosporomycetes</taxon>
        <taxon>Peronosporales</taxon>
        <taxon>Peronosporaceae</taxon>
        <taxon>Phytophthora</taxon>
    </lineage>
</organism>
<dbReference type="Proteomes" id="UP000709295">
    <property type="component" value="Unassembled WGS sequence"/>
</dbReference>
<accession>A0A8J5IR35</accession>
<name>A0A8J5IR35_9STRA</name>
<comment type="caution">
    <text evidence="1">The sequence shown here is derived from an EMBL/GenBank/DDBJ whole genome shotgun (WGS) entry which is preliminary data.</text>
</comment>
<reference evidence="1" key="1">
    <citation type="submission" date="2021-01" db="EMBL/GenBank/DDBJ databases">
        <title>Phytophthora aleatoria, a newly-described species from Pinus radiata is distinct from Phytophthora cactorum isolates based on comparative genomics.</title>
        <authorList>
            <person name="Mcdougal R."/>
            <person name="Panda P."/>
            <person name="Williams N."/>
            <person name="Studholme D.J."/>
        </authorList>
    </citation>
    <scope>NUCLEOTIDE SEQUENCE</scope>
    <source>
        <strain evidence="1">NZFS 4037</strain>
    </source>
</reference>
<sequence length="120" mass="13825">WLDQRRRSQVEISLLNAWSARSSTDGSSSTPKAVCKSLRLYTVDERRLDNPALKSWIRYTVEYNKQNPNTKSSMIGTLVEYYSEGLLLQMIIAAKNNPNTEKIVSELQRALLLYQISRRS</sequence>
<evidence type="ECO:0000313" key="1">
    <source>
        <dbReference type="EMBL" id="KAG6962724.1"/>
    </source>
</evidence>
<proteinExistence type="predicted"/>
<dbReference type="AlphaFoldDB" id="A0A8J5IR35"/>
<evidence type="ECO:0000313" key="2">
    <source>
        <dbReference type="Proteomes" id="UP000709295"/>
    </source>
</evidence>
<gene>
    <name evidence="1" type="ORF">JG688_00008473</name>
</gene>
<protein>
    <submittedName>
        <fullName evidence="1">Uncharacterized protein</fullName>
    </submittedName>
</protein>
<dbReference type="EMBL" id="JAENGY010000448">
    <property type="protein sequence ID" value="KAG6962724.1"/>
    <property type="molecule type" value="Genomic_DNA"/>
</dbReference>